<feature type="transmembrane region" description="Helical" evidence="2">
    <location>
        <begin position="1138"/>
        <end position="1154"/>
    </location>
</feature>
<dbReference type="InterPro" id="IPR052994">
    <property type="entry name" value="Tiny_macrocysts_regulators"/>
</dbReference>
<keyword evidence="2" id="KW-0812">Transmembrane</keyword>
<dbReference type="Pfam" id="PF25474">
    <property type="entry name" value="TPR_TmcB"/>
    <property type="match status" value="1"/>
</dbReference>
<evidence type="ECO:0000256" key="1">
    <source>
        <dbReference type="SAM" id="MobiDB-lite"/>
    </source>
</evidence>
<evidence type="ECO:0000259" key="3">
    <source>
        <dbReference type="Pfam" id="PF25474"/>
    </source>
</evidence>
<feature type="compositionally biased region" description="Basic residues" evidence="1">
    <location>
        <begin position="901"/>
        <end position="911"/>
    </location>
</feature>
<keyword evidence="4" id="KW-0496">Mitochondrion</keyword>
<feature type="transmembrane region" description="Helical" evidence="2">
    <location>
        <begin position="207"/>
        <end position="230"/>
    </location>
</feature>
<organism evidence="4 5">
    <name type="scientific">Plasmodiophora brassicae</name>
    <name type="common">Clubroot disease agent</name>
    <dbReference type="NCBI Taxonomy" id="37360"/>
    <lineage>
        <taxon>Eukaryota</taxon>
        <taxon>Sar</taxon>
        <taxon>Rhizaria</taxon>
        <taxon>Endomyxa</taxon>
        <taxon>Phytomyxea</taxon>
        <taxon>Plasmodiophorida</taxon>
        <taxon>Plasmodiophoridae</taxon>
        <taxon>Plasmodiophora</taxon>
    </lineage>
</organism>
<feature type="transmembrane region" description="Helical" evidence="2">
    <location>
        <begin position="411"/>
        <end position="428"/>
    </location>
</feature>
<feature type="compositionally biased region" description="Polar residues" evidence="1">
    <location>
        <begin position="932"/>
        <end position="941"/>
    </location>
</feature>
<feature type="transmembrane region" description="Helical" evidence="2">
    <location>
        <begin position="1303"/>
        <end position="1325"/>
    </location>
</feature>
<feature type="transmembrane region" description="Helical" evidence="2">
    <location>
        <begin position="171"/>
        <end position="187"/>
    </location>
</feature>
<feature type="region of interest" description="Disordered" evidence="1">
    <location>
        <begin position="856"/>
        <end position="911"/>
    </location>
</feature>
<feature type="region of interest" description="Disordered" evidence="1">
    <location>
        <begin position="823"/>
        <end position="842"/>
    </location>
</feature>
<feature type="transmembrane region" description="Helical" evidence="2">
    <location>
        <begin position="308"/>
        <end position="329"/>
    </location>
</feature>
<feature type="transmembrane region" description="Helical" evidence="2">
    <location>
        <begin position="1174"/>
        <end position="1200"/>
    </location>
</feature>
<evidence type="ECO:0000256" key="2">
    <source>
        <dbReference type="SAM" id="Phobius"/>
    </source>
</evidence>
<feature type="domain" description="TmcB/TmcC TPR repeats" evidence="3">
    <location>
        <begin position="471"/>
        <end position="567"/>
    </location>
</feature>
<name>A0A3P3YN40_PLABS</name>
<accession>A0A3P3YN40</accession>
<feature type="compositionally biased region" description="Acidic residues" evidence="1">
    <location>
        <begin position="828"/>
        <end position="842"/>
    </location>
</feature>
<proteinExistence type="predicted"/>
<feature type="transmembrane region" description="Helical" evidence="2">
    <location>
        <begin position="272"/>
        <end position="296"/>
    </location>
</feature>
<feature type="transmembrane region" description="Helical" evidence="2">
    <location>
        <begin position="124"/>
        <end position="150"/>
    </location>
</feature>
<geneLocation type="mitochondrion" evidence="4"/>
<gene>
    <name evidence="4" type="ORF">PLBR_LOCUS8714</name>
</gene>
<feature type="transmembrane region" description="Helical" evidence="2">
    <location>
        <begin position="79"/>
        <end position="97"/>
    </location>
</feature>
<feature type="transmembrane region" description="Helical" evidence="2">
    <location>
        <begin position="1548"/>
        <end position="1568"/>
    </location>
</feature>
<protein>
    <recommendedName>
        <fullName evidence="3">TmcB/TmcC TPR repeats domain-containing protein</fullName>
    </recommendedName>
</protein>
<evidence type="ECO:0000313" key="4">
    <source>
        <dbReference type="EMBL" id="SPR01499.1"/>
    </source>
</evidence>
<dbReference type="PANTHER" id="PTHR31600">
    <property type="entry name" value="TINY MACROCYSTS PROTEIN B-RELATED"/>
    <property type="match status" value="1"/>
</dbReference>
<reference evidence="4 5" key="1">
    <citation type="submission" date="2018-03" db="EMBL/GenBank/DDBJ databases">
        <authorList>
            <person name="Fogelqvist J."/>
        </authorList>
    </citation>
    <scope>NUCLEOTIDE SEQUENCE [LARGE SCALE GENOMIC DNA]</scope>
</reference>
<dbReference type="InterPro" id="IPR057352">
    <property type="entry name" value="TPR_TmcB/C"/>
</dbReference>
<sequence length="1607" mass="175962">MASTVGAGSVGNALSELNAGATAGDAASGAGTLTALSYDDDRGGVVGRVVRTVDAFKSGLVGVLYIMAHRSVVSNTADAIYVSIGCIQLIAVVLPHSSKWDFHLEASVNTWSYIASLSKVDMALIYWLGWIPIYVSVGVVAASLLNGLYVGYSWRKKNFHHFWTIRLLRKTAHLLVTILYVPILGLFTTEISMCQASGMLPDWRCSIVTPIMVVLGVVFAGMSLMVAATFFEPDPTAATFTSRSHSRIDVLHNLFETVLVCLSAMLEKTSTGAAPMAFALISLACTGTVAFLYTWYQPYYRTVANERRAVASWLATWTVLAGTFARQVLQPTASIAPLFFGGYVFIVPLAILCTRSRRALLSTMSISDCRNEFEVELCCRIANVDVAHKTEIATEDIDRSSAKFVQGFDRFPSSIFLCIFYSMFLQYIKKSPLIARRYILRAVQMSPTLDQSFFLYQQKRALEDGVDCNSGVLSFVQREKYIREAKMLDQKCCRALLQFWGELLSPKPDMLMVVANSNSVSLLTKKAGEAYANLLRMGSNSPATLYMYAGFLETIERRQQGQREDRKKALGRRLGAEAHLDEFTAAVAVSASERQTHPVGTIVSCNVMATILLGEDVTSRWLGHFLLPPWNHAIPIIATEYLEHGVDRYFGGAPHLAYCRSTSSAMFPVHISLTPFSTNGIDFDLYIAIVPATTPGRATHEPALTVLADPETGLVHAMTNKCIEVFNTTRADVSSGSVSMFDLVDEYRERRELFMVPGGATGLLITPSFMNDVPCELHLSITACSAMNFTVDVIAVEVIASAKGAACASDVPRDDREFAIADTGRGADDDEKDVSTDADDVDTSVGEIPVLQVNRAMGASEVADAPKEESDRAGVADDDTVGALPTSEAGVARGTDASHKTSMRRKATRKPAKRVVVVGGASVTTEHDDNASEQTSNSGVSDVQSRIVRQAMIRASNKMDPALSRFHKLFLAVLLLTMAMVVSFYTYRYEMVASYAEHLARFKLVTTRRKSISEIALQTHTLLLLNQGGANLTWSANVETVSRAMILSALKTLQTADSTAFQGRATLTPEHAALYLQPTCRLLQLVNEPTISSTIGQHGLARTEITYRSLYDVTSIYVNAAIEASKAPLSSFVSDNPVVFLLCANVIGAQSYYLKVELSTRYLMEQSRTMAANLGTIGVVISVFCVALITSVLTVVLLPIAKRIEESKRHTLEVLTGMPSYEIVSIRSNVQNRLETVHGISMLETNAIETKRSKSKDHVKGEIAHVGTKHQPKAKMIWKWSAEMRSLIGACLRRAETGIMLRVGAVVVFVIVYFSASSVSTYAIVNVLHEAPVYLNHAGFLRKHPVHAMFLLQMFASGTRFQGIDDYPALNTIDLDTALSHLDLISDYDKWVLYGNAEEDIAGLISGWAGDASIPVLSLLMADGCTRDNQTGQYGATITPRMCRSFLNGVMAGGMHPATIEFIRLGRSLAHRIDQTTHDVIAASSTPNSTGVWLLIPSDQITANVNSLQTLRAFCSDYLYPAFSVVMTLFQTIVDDTSQGILSKEQTYLVAIIIALILHYAFVVRRLISSMDYESKRTRMLLLLIPDNILNEMENVKQMIVPNGDEP</sequence>
<feature type="region of interest" description="Disordered" evidence="1">
    <location>
        <begin position="922"/>
        <end position="941"/>
    </location>
</feature>
<keyword evidence="2" id="KW-1133">Transmembrane helix</keyword>
<dbReference type="EMBL" id="OVEO01000017">
    <property type="protein sequence ID" value="SPR01499.1"/>
    <property type="molecule type" value="Genomic_DNA"/>
</dbReference>
<evidence type="ECO:0000313" key="5">
    <source>
        <dbReference type="Proteomes" id="UP000290189"/>
    </source>
</evidence>
<feature type="transmembrane region" description="Helical" evidence="2">
    <location>
        <begin position="250"/>
        <end position="266"/>
    </location>
</feature>
<feature type="compositionally biased region" description="Basic and acidic residues" evidence="1">
    <location>
        <begin position="864"/>
        <end position="875"/>
    </location>
</feature>
<feature type="transmembrane region" description="Helical" evidence="2">
    <location>
        <begin position="335"/>
        <end position="354"/>
    </location>
</feature>
<dbReference type="Proteomes" id="UP000290189">
    <property type="component" value="Unassembled WGS sequence"/>
</dbReference>
<dbReference type="PANTHER" id="PTHR31600:SF2">
    <property type="entry name" value="GAMETE ENRICHED GENE 10 PROTEIN-RELATED"/>
    <property type="match status" value="1"/>
</dbReference>
<keyword evidence="2" id="KW-0472">Membrane</keyword>
<feature type="transmembrane region" description="Helical" evidence="2">
    <location>
        <begin position="969"/>
        <end position="987"/>
    </location>
</feature>